<reference evidence="2" key="1">
    <citation type="journal article" date="2022" name="Front. Microbiol.">
        <title>Genome-based taxonomic rearrangement of Oceanobacter-related bacteria including the description of Thalassolituus hydrocarbonoclasticus sp. nov. and Thalassolituus pacificus sp. nov. and emended description of the genus Thalassolituus.</title>
        <authorList>
            <person name="Dong C."/>
            <person name="Wei L."/>
            <person name="Wang J."/>
            <person name="Lai Q."/>
            <person name="Huang Z."/>
            <person name="Shao Z."/>
        </authorList>
    </citation>
    <scope>NUCLEOTIDE SEQUENCE</scope>
    <source>
        <strain evidence="2">59MF3M-4</strain>
    </source>
</reference>
<dbReference type="AlphaFoldDB" id="A0A9X2WGA3"/>
<dbReference type="InterPro" id="IPR036380">
    <property type="entry name" value="Isochorismatase-like_sf"/>
</dbReference>
<name>A0A9X2WGA3_9GAMM</name>
<dbReference type="RefSeq" id="WP_260976411.1">
    <property type="nucleotide sequence ID" value="NZ_JAOANI010000019.1"/>
</dbReference>
<protein>
    <submittedName>
        <fullName evidence="2">Isochorismatase family protein</fullName>
    </submittedName>
</protein>
<evidence type="ECO:0000259" key="1">
    <source>
        <dbReference type="Pfam" id="PF00857"/>
    </source>
</evidence>
<reference evidence="2" key="2">
    <citation type="submission" date="2022-08" db="EMBL/GenBank/DDBJ databases">
        <authorList>
            <person name="Dong C."/>
        </authorList>
    </citation>
    <scope>NUCLEOTIDE SEQUENCE</scope>
    <source>
        <strain evidence="2">59MF3M-4</strain>
    </source>
</reference>
<dbReference type="PANTHER" id="PTHR14119">
    <property type="entry name" value="HYDROLASE"/>
    <property type="match status" value="1"/>
</dbReference>
<organism evidence="2 3">
    <name type="scientific">Thalassolituus pacificus</name>
    <dbReference type="NCBI Taxonomy" id="2975440"/>
    <lineage>
        <taxon>Bacteria</taxon>
        <taxon>Pseudomonadati</taxon>
        <taxon>Pseudomonadota</taxon>
        <taxon>Gammaproteobacteria</taxon>
        <taxon>Oceanospirillales</taxon>
        <taxon>Oceanospirillaceae</taxon>
        <taxon>Thalassolituus</taxon>
    </lineage>
</organism>
<accession>A0A9X2WGA3</accession>
<dbReference type="EMBL" id="JAOANI010000019">
    <property type="protein sequence ID" value="MCT7359545.1"/>
    <property type="molecule type" value="Genomic_DNA"/>
</dbReference>
<evidence type="ECO:0000313" key="2">
    <source>
        <dbReference type="EMBL" id="MCT7359545.1"/>
    </source>
</evidence>
<feature type="domain" description="Isochorismatase-like" evidence="1">
    <location>
        <begin position="8"/>
        <end position="155"/>
    </location>
</feature>
<comment type="caution">
    <text evidence="2">The sequence shown here is derived from an EMBL/GenBank/DDBJ whole genome shotgun (WGS) entry which is preliminary data.</text>
</comment>
<dbReference type="Proteomes" id="UP001147830">
    <property type="component" value="Unassembled WGS sequence"/>
</dbReference>
<dbReference type="InterPro" id="IPR050993">
    <property type="entry name" value="Isochorismatase_domain"/>
</dbReference>
<dbReference type="Gene3D" id="3.40.50.850">
    <property type="entry name" value="Isochorismatase-like"/>
    <property type="match status" value="1"/>
</dbReference>
<sequence>MLNKETTGLMIVDVQGKLSEQMHESSALFAQLRLLIQGANLLELPIIWMEQLPDKLGTTRPELREVLPGEALVKSTFSGMQEPTIAKAVKEQKISQWLVAGLEAHVCVYQTVGDLLAQKYGVHLVTDGVSSRTQANKELAIRKMHSMGAQLTSVEMALFELQKQAEGPVFKQLIQLIK</sequence>
<dbReference type="Pfam" id="PF00857">
    <property type="entry name" value="Isochorismatase"/>
    <property type="match status" value="1"/>
</dbReference>
<gene>
    <name evidence="2" type="ORF">NYR02_10965</name>
</gene>
<proteinExistence type="predicted"/>
<keyword evidence="3" id="KW-1185">Reference proteome</keyword>
<dbReference type="SUPFAM" id="SSF52499">
    <property type="entry name" value="Isochorismatase-like hydrolases"/>
    <property type="match status" value="1"/>
</dbReference>
<dbReference type="InterPro" id="IPR000868">
    <property type="entry name" value="Isochorismatase-like_dom"/>
</dbReference>
<dbReference type="PANTHER" id="PTHR14119:SF3">
    <property type="entry name" value="ISOCHORISMATASE DOMAIN-CONTAINING PROTEIN 2"/>
    <property type="match status" value="1"/>
</dbReference>
<evidence type="ECO:0000313" key="3">
    <source>
        <dbReference type="Proteomes" id="UP001147830"/>
    </source>
</evidence>